<sequence length="371" mass="41216">MATSSDSDSNQIQPRRRVLKYEFVWLNERRKSTPRGKDWDQLNRNGRVKEIEINLQMKARHMGELVRTNFPELRNADLTRIRVYKSYSRGSRMERVFSGIPDAKSIKETFNKPSSRRVYLYLKPDTPALSQPSTSASNASGSGSDISAPVVAIQPNPIPPRGQPNSDFSVRAHLASPATHPTPISPTFIGSNGAQPTAWTQQDPTHQITDPGIQQQVVHVESDYDDIDLLDSVFDDNVMEIDSMGNQDHLSAVIEPAETAGVFQTDYSPCGIANLAKEKVPTSQMDRTVEVIQCERELTEGNPHQPLPVFLNLSFDEVCQQGKADEQMILCVVLKGGNVGPVQRLLSLLTNVKDIYFWIAKSGTKSGKQGN</sequence>
<proteinExistence type="predicted"/>
<gene>
    <name evidence="3" type="ORF">P5673_002099</name>
    <name evidence="2" type="ORF">P5673_032535</name>
</gene>
<accession>A0AAD9R4N2</accession>
<feature type="region of interest" description="Disordered" evidence="1">
    <location>
        <begin position="126"/>
        <end position="166"/>
    </location>
</feature>
<comment type="caution">
    <text evidence="3">The sequence shown here is derived from an EMBL/GenBank/DDBJ whole genome shotgun (WGS) entry which is preliminary data.</text>
</comment>
<feature type="compositionally biased region" description="Low complexity" evidence="1">
    <location>
        <begin position="130"/>
        <end position="148"/>
    </location>
</feature>
<evidence type="ECO:0000256" key="1">
    <source>
        <dbReference type="SAM" id="MobiDB-lite"/>
    </source>
</evidence>
<reference evidence="3" key="1">
    <citation type="journal article" date="2023" name="G3 (Bethesda)">
        <title>Whole genome assembly and annotation of the endangered Caribbean coral Acropora cervicornis.</title>
        <authorList>
            <person name="Selwyn J.D."/>
            <person name="Vollmer S.V."/>
        </authorList>
    </citation>
    <scope>NUCLEOTIDE SEQUENCE</scope>
    <source>
        <strain evidence="3">K2</strain>
    </source>
</reference>
<evidence type="ECO:0000313" key="2">
    <source>
        <dbReference type="EMBL" id="KAK2547453.1"/>
    </source>
</evidence>
<protein>
    <submittedName>
        <fullName evidence="3">Uncharacterized protein</fullName>
    </submittedName>
</protein>
<dbReference type="AlphaFoldDB" id="A0AAD9R4N2"/>
<evidence type="ECO:0000313" key="3">
    <source>
        <dbReference type="EMBL" id="KAK2573067.1"/>
    </source>
</evidence>
<reference evidence="3" key="2">
    <citation type="journal article" date="2023" name="Science">
        <title>Genomic signatures of disease resistance in endangered staghorn corals.</title>
        <authorList>
            <person name="Vollmer S.V."/>
            <person name="Selwyn J.D."/>
            <person name="Despard B.A."/>
            <person name="Roesel C.L."/>
        </authorList>
    </citation>
    <scope>NUCLEOTIDE SEQUENCE</scope>
    <source>
        <strain evidence="3">K2</strain>
    </source>
</reference>
<evidence type="ECO:0000313" key="4">
    <source>
        <dbReference type="Proteomes" id="UP001249851"/>
    </source>
</evidence>
<dbReference type="EMBL" id="JARQWQ010000003">
    <property type="protein sequence ID" value="KAK2573067.1"/>
    <property type="molecule type" value="Genomic_DNA"/>
</dbReference>
<keyword evidence="4" id="KW-1185">Reference proteome</keyword>
<name>A0AAD9R4N2_ACRCE</name>
<organism evidence="3 4">
    <name type="scientific">Acropora cervicornis</name>
    <name type="common">Staghorn coral</name>
    <dbReference type="NCBI Taxonomy" id="6130"/>
    <lineage>
        <taxon>Eukaryota</taxon>
        <taxon>Metazoa</taxon>
        <taxon>Cnidaria</taxon>
        <taxon>Anthozoa</taxon>
        <taxon>Hexacorallia</taxon>
        <taxon>Scleractinia</taxon>
        <taxon>Astrocoeniina</taxon>
        <taxon>Acroporidae</taxon>
        <taxon>Acropora</taxon>
    </lineage>
</organism>
<dbReference type="EMBL" id="JARQWQ010000183">
    <property type="protein sequence ID" value="KAK2547453.1"/>
    <property type="molecule type" value="Genomic_DNA"/>
</dbReference>
<dbReference type="Proteomes" id="UP001249851">
    <property type="component" value="Unassembled WGS sequence"/>
</dbReference>